<feature type="transmembrane region" description="Helical" evidence="7">
    <location>
        <begin position="212"/>
        <end position="235"/>
    </location>
</feature>
<comment type="caution">
    <text evidence="9">The sequence shown here is derived from an EMBL/GenBank/DDBJ whole genome shotgun (WGS) entry which is preliminary data.</text>
</comment>
<dbReference type="InterPro" id="IPR000620">
    <property type="entry name" value="EamA_dom"/>
</dbReference>
<dbReference type="STRING" id="1009370.ALO_15077"/>
<comment type="subcellular location">
    <subcellularLocation>
        <location evidence="1">Cell membrane</location>
        <topology evidence="1">Multi-pass membrane protein</topology>
    </subcellularLocation>
</comment>
<dbReference type="Proteomes" id="UP000003240">
    <property type="component" value="Unassembled WGS sequence"/>
</dbReference>
<feature type="domain" description="EamA" evidence="8">
    <location>
        <begin position="6"/>
        <end position="146"/>
    </location>
</feature>
<sequence length="309" mass="33358">MNTRWKANLLLLMAAIIWGFAFVAQRVSVDYMGPFSFNGIRFLLGSLSLVPLLYWRNKPQQADREAAPGPDRYQNALPAGILAGAVLFAGASLQQIGLVYITAGKAAFITGLYIVLIPLAGIFLRQRLSALSWLSCGLAVIGLFLLCVKENLTLAYGDFLEFIGAFFWAAHILLIGHFSRRVDVLKLSAWQFITCGLLSLGTALWLETITMASILAAAIPILYGGICSVGIAYTLQVMGQQYAAPTHAAIILSMETVFAAIGGFWLLDEILGTQELLGCALMFAGMLLSQLQSIEPAKDSALGETTSQL</sequence>
<feature type="transmembrane region" description="Helical" evidence="7">
    <location>
        <begin position="154"/>
        <end position="175"/>
    </location>
</feature>
<dbReference type="EMBL" id="AFGF01000144">
    <property type="protein sequence ID" value="EGO62982.1"/>
    <property type="molecule type" value="Genomic_DNA"/>
</dbReference>
<keyword evidence="6 7" id="KW-0472">Membrane</keyword>
<dbReference type="SUPFAM" id="SSF103481">
    <property type="entry name" value="Multidrug resistance efflux transporter EmrE"/>
    <property type="match status" value="2"/>
</dbReference>
<evidence type="ECO:0000256" key="1">
    <source>
        <dbReference type="ARBA" id="ARBA00004651"/>
    </source>
</evidence>
<keyword evidence="5 7" id="KW-1133">Transmembrane helix</keyword>
<evidence type="ECO:0000256" key="2">
    <source>
        <dbReference type="ARBA" id="ARBA00007362"/>
    </source>
</evidence>
<protein>
    <recommendedName>
        <fullName evidence="8">EamA domain-containing protein</fullName>
    </recommendedName>
</protein>
<evidence type="ECO:0000313" key="9">
    <source>
        <dbReference type="EMBL" id="EGO62982.1"/>
    </source>
</evidence>
<feature type="transmembrane region" description="Helical" evidence="7">
    <location>
        <begin position="36"/>
        <end position="55"/>
    </location>
</feature>
<gene>
    <name evidence="9" type="ORF">ALO_15077</name>
</gene>
<keyword evidence="10" id="KW-1185">Reference proteome</keyword>
<evidence type="ECO:0000256" key="4">
    <source>
        <dbReference type="ARBA" id="ARBA00022692"/>
    </source>
</evidence>
<evidence type="ECO:0000256" key="3">
    <source>
        <dbReference type="ARBA" id="ARBA00022475"/>
    </source>
</evidence>
<reference evidence="9 10" key="1">
    <citation type="journal article" date="2011" name="EMBO J.">
        <title>Structural diversity of bacterial flagellar motors.</title>
        <authorList>
            <person name="Chen S."/>
            <person name="Beeby M."/>
            <person name="Murphy G.E."/>
            <person name="Leadbetter J.R."/>
            <person name="Hendrixson D.R."/>
            <person name="Briegel A."/>
            <person name="Li Z."/>
            <person name="Shi J."/>
            <person name="Tocheva E.I."/>
            <person name="Muller A."/>
            <person name="Dobro M.J."/>
            <person name="Jensen G.J."/>
        </authorList>
    </citation>
    <scope>NUCLEOTIDE SEQUENCE [LARGE SCALE GENOMIC DNA]</scope>
    <source>
        <strain evidence="9 10">DSM 6540</strain>
    </source>
</reference>
<evidence type="ECO:0000256" key="7">
    <source>
        <dbReference type="SAM" id="Phobius"/>
    </source>
</evidence>
<evidence type="ECO:0000256" key="5">
    <source>
        <dbReference type="ARBA" id="ARBA00022989"/>
    </source>
</evidence>
<feature type="transmembrane region" description="Helical" evidence="7">
    <location>
        <begin position="131"/>
        <end position="148"/>
    </location>
</feature>
<dbReference type="InterPro" id="IPR051258">
    <property type="entry name" value="Diverse_Substrate_Transporter"/>
</dbReference>
<feature type="transmembrane region" description="Helical" evidence="7">
    <location>
        <begin position="106"/>
        <end position="124"/>
    </location>
</feature>
<dbReference type="PANTHER" id="PTHR42920">
    <property type="entry name" value="OS03G0707200 PROTEIN-RELATED"/>
    <property type="match status" value="1"/>
</dbReference>
<dbReference type="RefSeq" id="WP_004097048.1">
    <property type="nucleotide sequence ID" value="NZ_AFGF01000144.1"/>
</dbReference>
<keyword evidence="4 7" id="KW-0812">Transmembrane</keyword>
<keyword evidence="3" id="KW-1003">Cell membrane</keyword>
<evidence type="ECO:0000259" key="8">
    <source>
        <dbReference type="Pfam" id="PF00892"/>
    </source>
</evidence>
<feature type="domain" description="EamA" evidence="8">
    <location>
        <begin position="156"/>
        <end position="288"/>
    </location>
</feature>
<evidence type="ECO:0000256" key="6">
    <source>
        <dbReference type="ARBA" id="ARBA00023136"/>
    </source>
</evidence>
<dbReference type="InterPro" id="IPR037185">
    <property type="entry name" value="EmrE-like"/>
</dbReference>
<organism evidence="9 10">
    <name type="scientific">Acetonema longum DSM 6540</name>
    <dbReference type="NCBI Taxonomy" id="1009370"/>
    <lineage>
        <taxon>Bacteria</taxon>
        <taxon>Bacillati</taxon>
        <taxon>Bacillota</taxon>
        <taxon>Negativicutes</taxon>
        <taxon>Acetonemataceae</taxon>
        <taxon>Acetonema</taxon>
    </lineage>
</organism>
<dbReference type="OrthoDB" id="9804865at2"/>
<dbReference type="PANTHER" id="PTHR42920:SF5">
    <property type="entry name" value="EAMA DOMAIN-CONTAINING PROTEIN"/>
    <property type="match status" value="1"/>
</dbReference>
<proteinExistence type="inferred from homology"/>
<dbReference type="eggNOG" id="COG0697">
    <property type="taxonomic scope" value="Bacteria"/>
</dbReference>
<comment type="similarity">
    <text evidence="2">Belongs to the EamA transporter family.</text>
</comment>
<feature type="transmembrane region" description="Helical" evidence="7">
    <location>
        <begin position="76"/>
        <end position="100"/>
    </location>
</feature>
<name>F7NLP1_9FIRM</name>
<dbReference type="Pfam" id="PF00892">
    <property type="entry name" value="EamA"/>
    <property type="match status" value="2"/>
</dbReference>
<dbReference type="AlphaFoldDB" id="F7NLP1"/>
<feature type="transmembrane region" description="Helical" evidence="7">
    <location>
        <begin position="247"/>
        <end position="267"/>
    </location>
</feature>
<dbReference type="GO" id="GO:0005886">
    <property type="term" value="C:plasma membrane"/>
    <property type="evidence" value="ECO:0007669"/>
    <property type="project" value="UniProtKB-SubCell"/>
</dbReference>
<evidence type="ECO:0000313" key="10">
    <source>
        <dbReference type="Proteomes" id="UP000003240"/>
    </source>
</evidence>
<accession>F7NLP1</accession>
<feature type="transmembrane region" description="Helical" evidence="7">
    <location>
        <begin position="187"/>
        <end position="206"/>
    </location>
</feature>